<sequence length="343" mass="38581">MTNTVDTVWYTRCPDPTPLGLAARLGWIDEEFAHDDFAVRTMHEVPDPTLQLSYLTHHQRYSIRQGGNVPALWARASGADTRLIGLSWADEYQAILTLPDSPIRTPADLRGARLALPERPTRVDQARAGALHGFLVALQLGDVAEEEVRFVPVAVEPIVYQKPHMQFFGGYGVFAELIEALVTHQVDAIYVKGAPGIQAARKLGAHEVIDLRRCTDPNHRVNNAAPRPITVDSALLNERPDVVVRFLRRIADVGYWAPAHAAETVHYIGQETDAPEDVVRAAYGRNVHLYQRLELSNQSISALKSYKRFLFERRFLPRDFDLDDWIDPTPLNEVGRSLELHYG</sequence>
<dbReference type="PANTHER" id="PTHR30024">
    <property type="entry name" value="ALIPHATIC SULFONATES-BINDING PROTEIN-RELATED"/>
    <property type="match status" value="1"/>
</dbReference>
<dbReference type="RefSeq" id="WP_184099049.1">
    <property type="nucleotide sequence ID" value="NZ_JACHHN010000002.1"/>
</dbReference>
<dbReference type="Gene3D" id="3.40.190.270">
    <property type="match status" value="1"/>
</dbReference>
<reference evidence="1 2" key="1">
    <citation type="submission" date="2020-08" db="EMBL/GenBank/DDBJ databases">
        <title>Genomic Encyclopedia of Type Strains, Phase IV (KMG-IV): sequencing the most valuable type-strain genomes for metagenomic binning, comparative biology and taxonomic classification.</title>
        <authorList>
            <person name="Goeker M."/>
        </authorList>
    </citation>
    <scope>NUCLEOTIDE SEQUENCE [LARGE SCALE GENOMIC DNA]</scope>
    <source>
        <strain evidence="1 2">DSM 18233</strain>
    </source>
</reference>
<dbReference type="Gene3D" id="3.40.190.10">
    <property type="entry name" value="Periplasmic binding protein-like II"/>
    <property type="match status" value="1"/>
</dbReference>
<dbReference type="Proteomes" id="UP000543030">
    <property type="component" value="Unassembled WGS sequence"/>
</dbReference>
<dbReference type="SUPFAM" id="SSF53850">
    <property type="entry name" value="Periplasmic binding protein-like II"/>
    <property type="match status" value="1"/>
</dbReference>
<protein>
    <submittedName>
        <fullName evidence="1">ABC-type nitrate/sulfonate/bicarbonate transport system substrate-binding protein</fullName>
    </submittedName>
</protein>
<dbReference type="AlphaFoldDB" id="A0A840REI7"/>
<evidence type="ECO:0000313" key="1">
    <source>
        <dbReference type="EMBL" id="MBB5190763.1"/>
    </source>
</evidence>
<organism evidence="1 2">
    <name type="scientific">Silvimonas terrae</name>
    <dbReference type="NCBI Taxonomy" id="300266"/>
    <lineage>
        <taxon>Bacteria</taxon>
        <taxon>Pseudomonadati</taxon>
        <taxon>Pseudomonadota</taxon>
        <taxon>Betaproteobacteria</taxon>
        <taxon>Neisseriales</taxon>
        <taxon>Chitinibacteraceae</taxon>
        <taxon>Silvimonas</taxon>
    </lineage>
</organism>
<dbReference type="EMBL" id="JACHHN010000002">
    <property type="protein sequence ID" value="MBB5190763.1"/>
    <property type="molecule type" value="Genomic_DNA"/>
</dbReference>
<evidence type="ECO:0000313" key="2">
    <source>
        <dbReference type="Proteomes" id="UP000543030"/>
    </source>
</evidence>
<comment type="caution">
    <text evidence="1">The sequence shown here is derived from an EMBL/GenBank/DDBJ whole genome shotgun (WGS) entry which is preliminary data.</text>
</comment>
<accession>A0A840REI7</accession>
<name>A0A840REI7_9NEIS</name>
<gene>
    <name evidence="1" type="ORF">HNQ50_001485</name>
</gene>
<proteinExistence type="predicted"/>
<keyword evidence="2" id="KW-1185">Reference proteome</keyword>